<keyword evidence="8" id="KW-1133">Transmembrane helix</keyword>
<dbReference type="SMART" id="SM00387">
    <property type="entry name" value="HATPase_c"/>
    <property type="match status" value="1"/>
</dbReference>
<dbReference type="EMBL" id="CP003944">
    <property type="protein sequence ID" value="AFZ51423.1"/>
    <property type="molecule type" value="Genomic_DNA"/>
</dbReference>
<dbReference type="PANTHER" id="PTHR42878">
    <property type="entry name" value="TWO-COMPONENT HISTIDINE KINASE"/>
    <property type="match status" value="1"/>
</dbReference>
<feature type="transmembrane region" description="Helical" evidence="8">
    <location>
        <begin position="21"/>
        <end position="42"/>
    </location>
</feature>
<dbReference type="eggNOG" id="COG4251">
    <property type="taxonomic scope" value="Bacteria"/>
</dbReference>
<keyword evidence="4" id="KW-0808">Transferase</keyword>
<evidence type="ECO:0000259" key="9">
    <source>
        <dbReference type="PROSITE" id="PS50109"/>
    </source>
</evidence>
<dbReference type="Gene3D" id="1.10.287.130">
    <property type="match status" value="1"/>
</dbReference>
<evidence type="ECO:0000256" key="8">
    <source>
        <dbReference type="SAM" id="Phobius"/>
    </source>
</evidence>
<organism evidence="10 11">
    <name type="scientific">Dactylococcopsis salina (strain PCC 8305)</name>
    <name type="common">Myxobactron salinum</name>
    <dbReference type="NCBI Taxonomy" id="13035"/>
    <lineage>
        <taxon>Bacteria</taxon>
        <taxon>Bacillati</taxon>
        <taxon>Cyanobacteriota</taxon>
        <taxon>Cyanophyceae</taxon>
        <taxon>Nodosilineales</taxon>
        <taxon>Cymatolegaceae</taxon>
        <taxon>Dactylococcopsis</taxon>
    </lineage>
</organism>
<keyword evidence="8" id="KW-0472">Membrane</keyword>
<accession>K9YZ66</accession>
<dbReference type="Gene3D" id="3.30.565.10">
    <property type="entry name" value="Histidine kinase-like ATPase, C-terminal domain"/>
    <property type="match status" value="1"/>
</dbReference>
<dbReference type="HOGENOM" id="CLU_000445_114_71_3"/>
<dbReference type="PATRIC" id="fig|13035.3.peg.3261"/>
<dbReference type="PROSITE" id="PS50109">
    <property type="entry name" value="HIS_KIN"/>
    <property type="match status" value="1"/>
</dbReference>
<dbReference type="Pfam" id="PF05227">
    <property type="entry name" value="CHASE3"/>
    <property type="match status" value="1"/>
</dbReference>
<feature type="transmembrane region" description="Helical" evidence="8">
    <location>
        <begin position="199"/>
        <end position="219"/>
    </location>
</feature>
<dbReference type="SUPFAM" id="SSF55874">
    <property type="entry name" value="ATPase domain of HSP90 chaperone/DNA topoisomerase II/histidine kinase"/>
    <property type="match status" value="1"/>
</dbReference>
<dbReference type="InterPro" id="IPR036890">
    <property type="entry name" value="HATPase_C_sf"/>
</dbReference>
<dbReference type="GO" id="GO:0007234">
    <property type="term" value="P:osmosensory signaling via phosphorelay pathway"/>
    <property type="evidence" value="ECO:0007669"/>
    <property type="project" value="TreeGrafter"/>
</dbReference>
<reference evidence="10" key="1">
    <citation type="submission" date="2012-04" db="EMBL/GenBank/DDBJ databases">
        <title>Finished genome of Dactylococcopsis salina PCC 8305.</title>
        <authorList>
            <consortium name="US DOE Joint Genome Institute"/>
            <person name="Gugger M."/>
            <person name="Coursin T."/>
            <person name="Rippka R."/>
            <person name="Tandeau De Marsac N."/>
            <person name="Huntemann M."/>
            <person name="Wei C.-L."/>
            <person name="Han J."/>
            <person name="Detter J.C."/>
            <person name="Han C."/>
            <person name="Tapia R."/>
            <person name="Daligault H."/>
            <person name="Chen A."/>
            <person name="Krypides N."/>
            <person name="Mavromatis K."/>
            <person name="Markowitz V."/>
            <person name="Szeto E."/>
            <person name="Ivanova N."/>
            <person name="Ovchinnikova G."/>
            <person name="Pagani I."/>
            <person name="Pati A."/>
            <person name="Goodwin L."/>
            <person name="Peters L."/>
            <person name="Pitluck S."/>
            <person name="Woyke T."/>
            <person name="Kerfeld C."/>
        </authorList>
    </citation>
    <scope>NUCLEOTIDE SEQUENCE [LARGE SCALE GENOMIC DNA]</scope>
    <source>
        <strain evidence="10">PCC 8305</strain>
    </source>
</reference>
<dbReference type="InterPro" id="IPR003661">
    <property type="entry name" value="HisK_dim/P_dom"/>
</dbReference>
<feature type="domain" description="Histidine kinase" evidence="9">
    <location>
        <begin position="259"/>
        <end position="468"/>
    </location>
</feature>
<dbReference type="Pfam" id="PF00512">
    <property type="entry name" value="HisKA"/>
    <property type="match status" value="1"/>
</dbReference>
<sequence>MMQSRRWKKLFIFNLRWRGGIIIALPVVCLVTAILMIAGLRLQTIEARNQEQKTRKILETTNDLLFALQKAEAEVRGYSLTENDKFLRNYQEVQKTINQEYDQLQMLVKNTSQEEKEVVAKIEQLARRQNQQLEQMIKLVREEETFPPQVNFTNENLLRSEQQFQSLERAIEAFIEQQETSQQQLELIVQSWANRTTQVQWIALIVGLGATIGGIYLFINLERQVSQYTDRIEESNAYLARTSRTLEKRNQELDQFAYIVSHDLKAPLRAIANLSSWIEEDIGENLDTDTQYQMDLLRKRVHRMEAFINGILEYSRVGRVRSERETINVENLLKEIINSLEIPEEFTVEIGSNMPTITTETLPLQQVFTNLITNAIKHHDRADGKVSITVKEQENAYEFTVTDDGTGIDPKFHEKIFIIFQTLQARDTVENTGVGLAIIKKIMDDKGEKITVESEPGKGTSFHFTWSK</sequence>
<dbReference type="GO" id="GO:0030295">
    <property type="term" value="F:protein kinase activator activity"/>
    <property type="evidence" value="ECO:0007669"/>
    <property type="project" value="TreeGrafter"/>
</dbReference>
<dbReference type="CDD" id="cd00082">
    <property type="entry name" value="HisKA"/>
    <property type="match status" value="1"/>
</dbReference>
<dbReference type="PRINTS" id="PR00344">
    <property type="entry name" value="BCTRLSENSOR"/>
</dbReference>
<dbReference type="RefSeq" id="WP_015230403.1">
    <property type="nucleotide sequence ID" value="NC_019780.1"/>
</dbReference>
<dbReference type="InterPro" id="IPR036097">
    <property type="entry name" value="HisK_dim/P_sf"/>
</dbReference>
<dbReference type="AlphaFoldDB" id="K9YZ66"/>
<dbReference type="SUPFAM" id="SSF47384">
    <property type="entry name" value="Homodimeric domain of signal transducing histidine kinase"/>
    <property type="match status" value="1"/>
</dbReference>
<protein>
    <recommendedName>
        <fullName evidence="2">histidine kinase</fullName>
        <ecNumber evidence="2">2.7.13.3</ecNumber>
    </recommendedName>
</protein>
<evidence type="ECO:0000256" key="5">
    <source>
        <dbReference type="ARBA" id="ARBA00022777"/>
    </source>
</evidence>
<evidence type="ECO:0000256" key="4">
    <source>
        <dbReference type="ARBA" id="ARBA00022679"/>
    </source>
</evidence>
<dbReference type="Pfam" id="PF02518">
    <property type="entry name" value="HATPase_c"/>
    <property type="match status" value="1"/>
</dbReference>
<dbReference type="Proteomes" id="UP000010482">
    <property type="component" value="Chromosome"/>
</dbReference>
<name>K9YZ66_DACS8</name>
<proteinExistence type="predicted"/>
<keyword evidence="5 10" id="KW-0418">Kinase</keyword>
<keyword evidence="6" id="KW-0902">Two-component regulatory system</keyword>
<dbReference type="GO" id="GO:0000155">
    <property type="term" value="F:phosphorelay sensor kinase activity"/>
    <property type="evidence" value="ECO:0007669"/>
    <property type="project" value="InterPro"/>
</dbReference>
<feature type="coiled-coil region" evidence="7">
    <location>
        <begin position="87"/>
        <end position="177"/>
    </location>
</feature>
<dbReference type="InterPro" id="IPR004358">
    <property type="entry name" value="Sig_transdc_His_kin-like_C"/>
</dbReference>
<dbReference type="InterPro" id="IPR003594">
    <property type="entry name" value="HATPase_dom"/>
</dbReference>
<dbReference type="KEGG" id="dsl:Dacsa_2863"/>
<dbReference type="STRING" id="13035.Dacsa_2863"/>
<keyword evidence="7" id="KW-0175">Coiled coil</keyword>
<keyword evidence="11" id="KW-1185">Reference proteome</keyword>
<keyword evidence="3" id="KW-0597">Phosphoprotein</keyword>
<dbReference type="GO" id="GO:0000156">
    <property type="term" value="F:phosphorelay response regulator activity"/>
    <property type="evidence" value="ECO:0007669"/>
    <property type="project" value="TreeGrafter"/>
</dbReference>
<dbReference type="SMART" id="SM00388">
    <property type="entry name" value="HisKA"/>
    <property type="match status" value="1"/>
</dbReference>
<dbReference type="PANTHER" id="PTHR42878:SF15">
    <property type="entry name" value="BACTERIOPHYTOCHROME"/>
    <property type="match status" value="1"/>
</dbReference>
<evidence type="ECO:0000256" key="2">
    <source>
        <dbReference type="ARBA" id="ARBA00012438"/>
    </source>
</evidence>
<evidence type="ECO:0000256" key="6">
    <source>
        <dbReference type="ARBA" id="ARBA00023012"/>
    </source>
</evidence>
<dbReference type="EC" id="2.7.13.3" evidence="2"/>
<evidence type="ECO:0000256" key="3">
    <source>
        <dbReference type="ARBA" id="ARBA00022553"/>
    </source>
</evidence>
<dbReference type="InterPro" id="IPR050351">
    <property type="entry name" value="BphY/WalK/GraS-like"/>
</dbReference>
<dbReference type="InterPro" id="IPR005467">
    <property type="entry name" value="His_kinase_dom"/>
</dbReference>
<evidence type="ECO:0000313" key="11">
    <source>
        <dbReference type="Proteomes" id="UP000010482"/>
    </source>
</evidence>
<evidence type="ECO:0000256" key="7">
    <source>
        <dbReference type="SAM" id="Coils"/>
    </source>
</evidence>
<evidence type="ECO:0000256" key="1">
    <source>
        <dbReference type="ARBA" id="ARBA00000085"/>
    </source>
</evidence>
<dbReference type="eggNOG" id="COG5278">
    <property type="taxonomic scope" value="Bacteria"/>
</dbReference>
<dbReference type="OrthoDB" id="9804645at2"/>
<evidence type="ECO:0000313" key="10">
    <source>
        <dbReference type="EMBL" id="AFZ51423.1"/>
    </source>
</evidence>
<keyword evidence="8" id="KW-0812">Transmembrane</keyword>
<comment type="catalytic activity">
    <reaction evidence="1">
        <text>ATP + protein L-histidine = ADP + protein N-phospho-L-histidine.</text>
        <dbReference type="EC" id="2.7.13.3"/>
    </reaction>
</comment>
<gene>
    <name evidence="10" type="ORF">Dacsa_2863</name>
</gene>
<dbReference type="InterPro" id="IPR007891">
    <property type="entry name" value="CHASE3"/>
</dbReference>